<accession>A0A6M8U9B3</accession>
<evidence type="ECO:0000256" key="4">
    <source>
        <dbReference type="SAM" id="Coils"/>
    </source>
</evidence>
<evidence type="ECO:0000256" key="1">
    <source>
        <dbReference type="ARBA" id="ARBA00022490"/>
    </source>
</evidence>
<dbReference type="KEGG" id="pmak:PMPD1_1149"/>
<name>A0A6M8U9B3_9GAMM</name>
<gene>
    <name evidence="5" type="ORF">PMPD1_1149</name>
</gene>
<sequence length="84" mass="9399">MKHLIAELLLKLAEKEEESKQLAALVNALEIVVTGVVGNMETHQREAIVANIKQAMQKNALDAHHPDKRLVETYIEKLLGSPLY</sequence>
<keyword evidence="3 4" id="KW-0175">Coiled coil</keyword>
<dbReference type="RefSeq" id="WP_173633151.1">
    <property type="nucleotide sequence ID" value="NZ_CP054212.1"/>
</dbReference>
<dbReference type="Pfam" id="PF10796">
    <property type="entry name" value="Anti-adapt_IraP"/>
    <property type="match status" value="1"/>
</dbReference>
<dbReference type="Proteomes" id="UP000505325">
    <property type="component" value="Chromosome"/>
</dbReference>
<dbReference type="AlphaFoldDB" id="A0A6M8U9B3"/>
<keyword evidence="6" id="KW-1185">Reference proteome</keyword>
<feature type="coiled-coil region" evidence="4">
    <location>
        <begin position="5"/>
        <end position="32"/>
    </location>
</feature>
<reference evidence="5 6" key="1">
    <citation type="submission" date="2020-06" db="EMBL/GenBank/DDBJ databases">
        <title>Genome sequence of Paramixta manurensis strain PD-1.</title>
        <authorList>
            <person name="Lee C.W."/>
            <person name="Kim J."/>
        </authorList>
    </citation>
    <scope>NUCLEOTIDE SEQUENCE [LARGE SCALE GENOMIC DNA]</scope>
    <source>
        <strain evidence="5 6">PD-1</strain>
    </source>
</reference>
<keyword evidence="2" id="KW-0346">Stress response</keyword>
<evidence type="ECO:0000313" key="6">
    <source>
        <dbReference type="Proteomes" id="UP000505325"/>
    </source>
</evidence>
<evidence type="ECO:0000256" key="2">
    <source>
        <dbReference type="ARBA" id="ARBA00023016"/>
    </source>
</evidence>
<keyword evidence="1" id="KW-0963">Cytoplasm</keyword>
<dbReference type="InterPro" id="IPR019732">
    <property type="entry name" value="SigmaS_Anti-adapt_IraP"/>
</dbReference>
<proteinExistence type="predicted"/>
<dbReference type="GO" id="GO:0005737">
    <property type="term" value="C:cytoplasm"/>
    <property type="evidence" value="ECO:0007669"/>
    <property type="project" value="InterPro"/>
</dbReference>
<protein>
    <recommendedName>
        <fullName evidence="7">Anti-adapter protein IraP</fullName>
    </recommendedName>
</protein>
<organism evidence="5 6">
    <name type="scientific">Paramixta manurensis</name>
    <dbReference type="NCBI Taxonomy" id="2740817"/>
    <lineage>
        <taxon>Bacteria</taxon>
        <taxon>Pseudomonadati</taxon>
        <taxon>Pseudomonadota</taxon>
        <taxon>Gammaproteobacteria</taxon>
        <taxon>Enterobacterales</taxon>
        <taxon>Erwiniaceae</taxon>
        <taxon>Paramixta</taxon>
    </lineage>
</organism>
<dbReference type="EMBL" id="CP054212">
    <property type="protein sequence ID" value="QKJ86114.1"/>
    <property type="molecule type" value="Genomic_DNA"/>
</dbReference>
<evidence type="ECO:0000256" key="3">
    <source>
        <dbReference type="ARBA" id="ARBA00023054"/>
    </source>
</evidence>
<evidence type="ECO:0008006" key="7">
    <source>
        <dbReference type="Google" id="ProtNLM"/>
    </source>
</evidence>
<evidence type="ECO:0000313" key="5">
    <source>
        <dbReference type="EMBL" id="QKJ86114.1"/>
    </source>
</evidence>